<feature type="domain" description="DAAF9" evidence="4">
    <location>
        <begin position="751"/>
        <end position="957"/>
    </location>
</feature>
<proteinExistence type="predicted"/>
<evidence type="ECO:0000313" key="7">
    <source>
        <dbReference type="Proteomes" id="UP000507470"/>
    </source>
</evidence>
<evidence type="ECO:0000259" key="1">
    <source>
        <dbReference type="Pfam" id="PF23281"/>
    </source>
</evidence>
<feature type="domain" description="DAAF9 N-terminal" evidence="1">
    <location>
        <begin position="132"/>
        <end position="215"/>
    </location>
</feature>
<dbReference type="OrthoDB" id="72033at2759"/>
<dbReference type="InterPro" id="IPR056498">
    <property type="entry name" value="DAAF9_N"/>
</dbReference>
<feature type="domain" description="DAAF9 N-terminal" evidence="1">
    <location>
        <begin position="8"/>
        <end position="122"/>
    </location>
</feature>
<feature type="domain" description="DAAF9 PH" evidence="5">
    <location>
        <begin position="520"/>
        <end position="713"/>
    </location>
</feature>
<dbReference type="PANTHER" id="PTHR33664:SF1">
    <property type="entry name" value="DYNEIN AXONEMAL ASSEMBLY FACTOR 9"/>
    <property type="match status" value="1"/>
</dbReference>
<keyword evidence="7" id="KW-1185">Reference proteome</keyword>
<evidence type="ECO:0000259" key="4">
    <source>
        <dbReference type="Pfam" id="PF25204"/>
    </source>
</evidence>
<gene>
    <name evidence="6" type="ORF">MCOR_39645</name>
</gene>
<organism evidence="6 7">
    <name type="scientific">Mytilus coruscus</name>
    <name type="common">Sea mussel</name>
    <dbReference type="NCBI Taxonomy" id="42192"/>
    <lineage>
        <taxon>Eukaryota</taxon>
        <taxon>Metazoa</taxon>
        <taxon>Spiralia</taxon>
        <taxon>Lophotrochozoa</taxon>
        <taxon>Mollusca</taxon>
        <taxon>Bivalvia</taxon>
        <taxon>Autobranchia</taxon>
        <taxon>Pteriomorphia</taxon>
        <taxon>Mytilida</taxon>
        <taxon>Mytiloidea</taxon>
        <taxon>Mytilidae</taxon>
        <taxon>Mytilinae</taxon>
        <taxon>Mytilus</taxon>
    </lineage>
</organism>
<evidence type="ECO:0000259" key="2">
    <source>
        <dbReference type="Pfam" id="PF23319"/>
    </source>
</evidence>
<name>A0A6J8DE96_MYTCO</name>
<dbReference type="PANTHER" id="PTHR33664">
    <property type="entry name" value="RCG26366"/>
    <property type="match status" value="1"/>
</dbReference>
<evidence type="ECO:0000259" key="5">
    <source>
        <dbReference type="Pfam" id="PF26246"/>
    </source>
</evidence>
<dbReference type="EMBL" id="CACVKT020007152">
    <property type="protein sequence ID" value="CAC5406027.1"/>
    <property type="molecule type" value="Genomic_DNA"/>
</dbReference>
<sequence length="1166" mass="132333">MTSRTRKRPSSARRNIQIETFSPFVSGGRLRLVQSQLHNRSTDDADAILCISGIDSRYNEGTTELSGFEEEIIDDIIILIKRNEVHVYCNPINYHYLLPYVSHWRNIRFHCMTDSEVSSKENYKTSLYDRFRDSEYEDEEAAEEFKIHSFVAMVTNCRKIGIPYSTTGSLHSFDKMVVEKWPIIQAYALDEYTGGGFFTMKHEVVDVSSAVHKIFNEVDPTSLELLITEQLSMFERQWKTMLITTDMEMLNNSRQIQEEKVCEALRSYYKHGKVGSETAVDRQTKPFVLFGTNTKKTVMESVRIGETTINTPLMKAGIDGDRPKLMVCHGVCPNGPITCGRTYFFTGFSDPLSDKSGAPSEDEETRMLVQVYGIMIDSVIQAIQVYVKTLSSHLARAAAVDMVCEECHKLGSPMIQKYIQRRSNIIFTLEAHDNSGQSCQLPDGEHVLRVKTASISLTDIPSYRNPAKILGSLLYSDVFIDSVIQVQKDDGTIARDYEVLNLTGQIPKYLAWSVRDKGKDEVTILEENLKNMKNEGYGPVLISGESVHVGSHKNICQPPLEASLFMYQHKIVLFCPQTGAVILDNSIIKSLQFFDDDNSRSVAILLIEIKITMKSTLPSYLVSNDNLILVSFNPKSKAYKHMYSVVLPEWRKESELPDVIKIQELPECFTQIHEVLQNIYSNTTKTVTGFRKATASLQNIDRFLYHFSAGSAGNVPFEEKYLSLVVNREAALSESSGTFEFLSSETDQIIINIIAGIDGSHKENLCNTLVKITKDRFSWTVLQQDLSQSTPFIPQQLNQSLKSLSLTHRNRSSMTDPKHKSRVLLVTPGSMDVYDVILAIKNHPDLQVRQKLSIGAVTVCIDPMHSFITHRMTFPVLLNQCAQGWVNFILFTSSTSINNSALDDLQKLIRSINSDVSFFLADKGEITRSMDIDAVLSETAFMEKSKVRARHLLYPGWSLGLQKNYPPSIVLQNCVLKFKRPLERQLLINRLRELKSSFKPYPFDGNVYFVDGQVQFGDSSQTTEVKYATLTDSLSIVSNGHVGLQNGDGHHQYFMSFTGCNLQEKALKDWLRACAKQIPQKKKLLEKKDLKKEEIKKIHSQHHLDPLPAGWFYNGTQFVSFDGEKQDIHPCLEDFIQQYINSKNKEVEKFNAKADMEARMFVDLFS</sequence>
<dbReference type="Pfam" id="PF23319">
    <property type="entry name" value="CobW_C_DAAF9"/>
    <property type="match status" value="1"/>
</dbReference>
<dbReference type="Pfam" id="PF25203">
    <property type="entry name" value="PB_DAAF9"/>
    <property type="match status" value="1"/>
</dbReference>
<evidence type="ECO:0000259" key="3">
    <source>
        <dbReference type="Pfam" id="PF25203"/>
    </source>
</evidence>
<feature type="domain" description="DAAF9 pita-bread-like" evidence="3">
    <location>
        <begin position="219"/>
        <end position="496"/>
    </location>
</feature>
<dbReference type="InterPro" id="IPR056414">
    <property type="entry name" value="DAAF9_CobW_C"/>
</dbReference>
<feature type="domain" description="DAAF9 CobW C-like" evidence="2">
    <location>
        <begin position="972"/>
        <end position="1039"/>
    </location>
</feature>
<dbReference type="Pfam" id="PF26246">
    <property type="entry name" value="PH_DAAF9"/>
    <property type="match status" value="1"/>
</dbReference>
<dbReference type="InterPro" id="IPR058843">
    <property type="entry name" value="PH_DAAF9"/>
</dbReference>
<dbReference type="Proteomes" id="UP000507470">
    <property type="component" value="Unassembled WGS sequence"/>
</dbReference>
<dbReference type="Pfam" id="PF23281">
    <property type="entry name" value="DAAF9_N"/>
    <property type="match status" value="2"/>
</dbReference>
<dbReference type="InterPro" id="IPR057478">
    <property type="entry name" value="DAAF9_2"/>
</dbReference>
<dbReference type="CDD" id="cd22936">
    <property type="entry name" value="shulin_C20orf194-like"/>
    <property type="match status" value="1"/>
</dbReference>
<dbReference type="Pfam" id="PF25204">
    <property type="entry name" value="DAAF9_2"/>
    <property type="match status" value="1"/>
</dbReference>
<accession>A0A6J8DE96</accession>
<protein>
    <submittedName>
        <fullName evidence="6">Uncharacterized protein</fullName>
    </submittedName>
</protein>
<dbReference type="InterPro" id="IPR040342">
    <property type="entry name" value="DNAAF9"/>
</dbReference>
<dbReference type="AlphaFoldDB" id="A0A6J8DE96"/>
<dbReference type="InterPro" id="IPR058844">
    <property type="entry name" value="PB_DAAF9"/>
</dbReference>
<reference evidence="6 7" key="1">
    <citation type="submission" date="2020-06" db="EMBL/GenBank/DDBJ databases">
        <authorList>
            <person name="Li R."/>
            <person name="Bekaert M."/>
        </authorList>
    </citation>
    <scope>NUCLEOTIDE SEQUENCE [LARGE SCALE GENOMIC DNA]</scope>
    <source>
        <strain evidence="7">wild</strain>
    </source>
</reference>
<evidence type="ECO:0000313" key="6">
    <source>
        <dbReference type="EMBL" id="CAC5406027.1"/>
    </source>
</evidence>